<dbReference type="Pfam" id="PF13610">
    <property type="entry name" value="DDE_Tnp_IS240"/>
    <property type="match status" value="1"/>
</dbReference>
<dbReference type="AlphaFoldDB" id="A0A098G0J7"/>
<keyword evidence="1" id="KW-0815">Transposition</keyword>
<evidence type="ECO:0000313" key="6">
    <source>
        <dbReference type="Proteomes" id="UP000032430"/>
    </source>
</evidence>
<protein>
    <submittedName>
        <fullName evidence="5">Transposase</fullName>
    </submittedName>
</protein>
<dbReference type="PANTHER" id="PTHR35528:SF3">
    <property type="entry name" value="BLL1675 PROTEIN"/>
    <property type="match status" value="1"/>
</dbReference>
<dbReference type="Proteomes" id="UP000032430">
    <property type="component" value="Chromosome I"/>
</dbReference>
<evidence type="ECO:0000256" key="3">
    <source>
        <dbReference type="ARBA" id="ARBA00023172"/>
    </source>
</evidence>
<feature type="domain" description="DDE" evidence="4">
    <location>
        <begin position="2"/>
        <end position="138"/>
    </location>
</feature>
<accession>A0A098G0J7</accession>
<keyword evidence="2" id="KW-0238">DNA-binding</keyword>
<dbReference type="GO" id="GO:0006310">
    <property type="term" value="P:DNA recombination"/>
    <property type="evidence" value="ECO:0007669"/>
    <property type="project" value="UniProtKB-KW"/>
</dbReference>
<organism evidence="5 6">
    <name type="scientific">Legionella fallonii LLAP-10</name>
    <dbReference type="NCBI Taxonomy" id="1212491"/>
    <lineage>
        <taxon>Bacteria</taxon>
        <taxon>Pseudomonadati</taxon>
        <taxon>Pseudomonadota</taxon>
        <taxon>Gammaproteobacteria</taxon>
        <taxon>Legionellales</taxon>
        <taxon>Legionellaceae</taxon>
        <taxon>Legionella</taxon>
    </lineage>
</organism>
<keyword evidence="3" id="KW-0233">DNA recombination</keyword>
<name>A0A098G0J7_9GAMM</name>
<dbReference type="NCBIfam" id="NF033587">
    <property type="entry name" value="transpos_IS6"/>
    <property type="match status" value="1"/>
</dbReference>
<dbReference type="GO" id="GO:0032196">
    <property type="term" value="P:transposition"/>
    <property type="evidence" value="ECO:0007669"/>
    <property type="project" value="UniProtKB-KW"/>
</dbReference>
<dbReference type="STRING" id="1212491.LFA_0531"/>
<dbReference type="HOGENOM" id="CLU_067322_2_5_6"/>
<dbReference type="EMBL" id="LN614827">
    <property type="protein sequence ID" value="CEG55988.1"/>
    <property type="molecule type" value="Genomic_DNA"/>
</dbReference>
<proteinExistence type="predicted"/>
<dbReference type="KEGG" id="lfa:LFA_0531"/>
<evidence type="ECO:0000256" key="2">
    <source>
        <dbReference type="ARBA" id="ARBA00023125"/>
    </source>
</evidence>
<sequence length="158" mass="17965">MNKTYIKVKGQWVYLYRAVDKEGQTVDFMLSEKRDEPAAQALFEKAIGSSGIPDKVTMDKSGANKAGIDTINLHLTLLIMWGGMFTQITVRQIKYLNNIVEQDHRFVKKLTKPMKGLKALHSAEATLAGIELHHMLRKWQHKESANQTIFEQFYGLAA</sequence>
<dbReference type="InterPro" id="IPR052183">
    <property type="entry name" value="IS_Transposase"/>
</dbReference>
<reference evidence="6" key="1">
    <citation type="submission" date="2014-09" db="EMBL/GenBank/DDBJ databases">
        <authorList>
            <person name="Gomez-Valero L."/>
        </authorList>
    </citation>
    <scope>NUCLEOTIDE SEQUENCE [LARGE SCALE GENOMIC DNA]</scope>
    <source>
        <strain evidence="6">ATCC700992</strain>
    </source>
</reference>
<gene>
    <name evidence="5" type="ORF">LFA_0531</name>
</gene>
<evidence type="ECO:0000313" key="5">
    <source>
        <dbReference type="EMBL" id="CEG55988.1"/>
    </source>
</evidence>
<evidence type="ECO:0000259" key="4">
    <source>
        <dbReference type="Pfam" id="PF13610"/>
    </source>
</evidence>
<dbReference type="InterPro" id="IPR032874">
    <property type="entry name" value="DDE_dom"/>
</dbReference>
<dbReference type="InterPro" id="IPR047930">
    <property type="entry name" value="Transpos_IS6"/>
</dbReference>
<evidence type="ECO:0000256" key="1">
    <source>
        <dbReference type="ARBA" id="ARBA00022578"/>
    </source>
</evidence>
<dbReference type="PANTHER" id="PTHR35528">
    <property type="entry name" value="BLL1675 PROTEIN"/>
    <property type="match status" value="1"/>
</dbReference>
<keyword evidence="6" id="KW-1185">Reference proteome</keyword>
<dbReference type="GO" id="GO:0003677">
    <property type="term" value="F:DNA binding"/>
    <property type="evidence" value="ECO:0007669"/>
    <property type="project" value="UniProtKB-KW"/>
</dbReference>